<dbReference type="Gene3D" id="3.40.50.300">
    <property type="entry name" value="P-loop containing nucleotide triphosphate hydrolases"/>
    <property type="match status" value="1"/>
</dbReference>
<protein>
    <recommendedName>
        <fullName evidence="1">Molybdopterin-guanine dinucleotide biosynthesis protein B (MobB) domain-containing protein</fullName>
    </recommendedName>
</protein>
<evidence type="ECO:0000313" key="3">
    <source>
        <dbReference type="Proteomes" id="UP000593802"/>
    </source>
</evidence>
<dbReference type="EMBL" id="AP023366">
    <property type="protein sequence ID" value="BCJ87178.1"/>
    <property type="molecule type" value="Genomic_DNA"/>
</dbReference>
<dbReference type="GO" id="GO:0006777">
    <property type="term" value="P:Mo-molybdopterin cofactor biosynthetic process"/>
    <property type="evidence" value="ECO:0007669"/>
    <property type="project" value="InterPro"/>
</dbReference>
<dbReference type="Pfam" id="PF03205">
    <property type="entry name" value="MobB"/>
    <property type="match status" value="1"/>
</dbReference>
<dbReference type="SUPFAM" id="SSF52540">
    <property type="entry name" value="P-loop containing nucleoside triphosphate hydrolases"/>
    <property type="match status" value="1"/>
</dbReference>
<accession>A0A7I8DAG9</accession>
<dbReference type="InterPro" id="IPR027417">
    <property type="entry name" value="P-loop_NTPase"/>
</dbReference>
<keyword evidence="3" id="KW-1185">Reference proteome</keyword>
<sequence>MNQPVTAFAVVGYKNTGKTTMVCKLVERFKSLGYRVGTIKSDAHEFQMDRPGADTFQHRQAGADQVAIVSPQKWALQVWTEQPPTLQQLLSMMADVDLVIVEGYKQGDLPKVVMADEKGAIFQHEQLDSIVAVAAKGGLAPLAPPEVDVYDRDDVDSLVSLLRRVLSLEQRV</sequence>
<dbReference type="GO" id="GO:0005525">
    <property type="term" value="F:GTP binding"/>
    <property type="evidence" value="ECO:0007669"/>
    <property type="project" value="InterPro"/>
</dbReference>
<proteinExistence type="predicted"/>
<dbReference type="Proteomes" id="UP000593802">
    <property type="component" value="Chromosome"/>
</dbReference>
<evidence type="ECO:0000259" key="1">
    <source>
        <dbReference type="Pfam" id="PF03205"/>
    </source>
</evidence>
<dbReference type="PANTHER" id="PTHR40072">
    <property type="entry name" value="MOLYBDOPTERIN-GUANINE DINUCLEOTIDE BIOSYNTHESIS ADAPTER PROTEIN-RELATED"/>
    <property type="match status" value="1"/>
</dbReference>
<feature type="domain" description="Molybdopterin-guanine dinucleotide biosynthesis protein B (MobB)" evidence="1">
    <location>
        <begin position="8"/>
        <end position="135"/>
    </location>
</feature>
<dbReference type="InterPro" id="IPR004435">
    <property type="entry name" value="MobB_dom"/>
</dbReference>
<dbReference type="NCBIfam" id="TIGR00176">
    <property type="entry name" value="mobB"/>
    <property type="match status" value="1"/>
</dbReference>
<dbReference type="AlphaFoldDB" id="A0A7I8DAG9"/>
<gene>
    <name evidence="2" type="ORF">skT53_21630</name>
</gene>
<dbReference type="InterPro" id="IPR052539">
    <property type="entry name" value="MGD_biosynthesis_adapter"/>
</dbReference>
<dbReference type="KEGG" id="eff:skT53_21630"/>
<name>A0A7I8DAG9_9BACL</name>
<dbReference type="PANTHER" id="PTHR40072:SF1">
    <property type="entry name" value="MOLYBDOPTERIN-GUANINE DINUCLEOTIDE BIOSYNTHESIS ADAPTER PROTEIN"/>
    <property type="match status" value="1"/>
</dbReference>
<dbReference type="RefSeq" id="WP_200756898.1">
    <property type="nucleotide sequence ID" value="NZ_AP023366.1"/>
</dbReference>
<organism evidence="2 3">
    <name type="scientific">Effusibacillus dendaii</name>
    <dbReference type="NCBI Taxonomy" id="2743772"/>
    <lineage>
        <taxon>Bacteria</taxon>
        <taxon>Bacillati</taxon>
        <taxon>Bacillota</taxon>
        <taxon>Bacilli</taxon>
        <taxon>Bacillales</taxon>
        <taxon>Alicyclobacillaceae</taxon>
        <taxon>Effusibacillus</taxon>
    </lineage>
</organism>
<reference evidence="2 3" key="1">
    <citation type="submission" date="2020-08" db="EMBL/GenBank/DDBJ databases">
        <title>Complete Genome Sequence of Effusibacillus dendaii Strain skT53, Isolated from Farmland soil.</title>
        <authorList>
            <person name="Konishi T."/>
            <person name="Kawasaki H."/>
        </authorList>
    </citation>
    <scope>NUCLEOTIDE SEQUENCE [LARGE SCALE GENOMIC DNA]</scope>
    <source>
        <strain evidence="3">skT53</strain>
    </source>
</reference>
<evidence type="ECO:0000313" key="2">
    <source>
        <dbReference type="EMBL" id="BCJ87178.1"/>
    </source>
</evidence>
<dbReference type="CDD" id="cd03116">
    <property type="entry name" value="MobB"/>
    <property type="match status" value="1"/>
</dbReference>